<accession>A0A8T0Z678</accession>
<evidence type="ECO:0000313" key="1">
    <source>
        <dbReference type="EMBL" id="KAG2857627.1"/>
    </source>
</evidence>
<organism evidence="1 5">
    <name type="scientific">Phytophthora cactorum</name>
    <dbReference type="NCBI Taxonomy" id="29920"/>
    <lineage>
        <taxon>Eukaryota</taxon>
        <taxon>Sar</taxon>
        <taxon>Stramenopiles</taxon>
        <taxon>Oomycota</taxon>
        <taxon>Peronosporomycetes</taxon>
        <taxon>Peronosporales</taxon>
        <taxon>Peronosporaceae</taxon>
        <taxon>Phytophthora</taxon>
    </lineage>
</organism>
<dbReference type="PANTHER" id="PTHR38899:SF2">
    <property type="entry name" value="FCP1 HOMOLOGY DOMAIN-CONTAINING PROTEIN"/>
    <property type="match status" value="1"/>
</dbReference>
<evidence type="ECO:0000313" key="5">
    <source>
        <dbReference type="Proteomes" id="UP000735874"/>
    </source>
</evidence>
<dbReference type="Proteomes" id="UP000697107">
    <property type="component" value="Unassembled WGS sequence"/>
</dbReference>
<dbReference type="EMBL" id="RCMV01000232">
    <property type="protein sequence ID" value="KAG3221138.1"/>
    <property type="molecule type" value="Genomic_DNA"/>
</dbReference>
<gene>
    <name evidence="1" type="ORF">PC113_g10514</name>
    <name evidence="2" type="ORF">PC115_g9968</name>
    <name evidence="3" type="ORF">PC118_g10396</name>
    <name evidence="4" type="ORF">PC129_g8114</name>
</gene>
<dbReference type="PANTHER" id="PTHR38899">
    <property type="entry name" value="DOMAIN OOKINETE PROTEIN, PUTATIVE-RELATED"/>
    <property type="match status" value="1"/>
</dbReference>
<evidence type="ECO:0000313" key="3">
    <source>
        <dbReference type="EMBL" id="KAG2981762.1"/>
    </source>
</evidence>
<dbReference type="VEuPathDB" id="FungiDB:PC110_g12851"/>
<comment type="caution">
    <text evidence="1">The sequence shown here is derived from an EMBL/GenBank/DDBJ whole genome shotgun (WGS) entry which is preliminary data.</text>
</comment>
<reference evidence="1" key="1">
    <citation type="submission" date="2018-10" db="EMBL/GenBank/DDBJ databases">
        <title>Effector identification in a new, highly contiguous assembly of the strawberry crown rot pathogen Phytophthora cactorum.</title>
        <authorList>
            <person name="Armitage A.D."/>
            <person name="Nellist C.F."/>
            <person name="Bates H."/>
            <person name="Vickerstaff R.J."/>
            <person name="Harrison R.J."/>
        </authorList>
    </citation>
    <scope>NUCLEOTIDE SEQUENCE</scope>
    <source>
        <strain evidence="1">15-7</strain>
        <strain evidence="2">4032</strain>
        <strain evidence="3">P415</strain>
        <strain evidence="4">P421</strain>
    </source>
</reference>
<evidence type="ECO:0008006" key="6">
    <source>
        <dbReference type="Google" id="ProtNLM"/>
    </source>
</evidence>
<dbReference type="Proteomes" id="UP000760860">
    <property type="component" value="Unassembled WGS sequence"/>
</dbReference>
<name>A0A8T0Z678_9STRA</name>
<dbReference type="EMBL" id="RCML01000298">
    <property type="protein sequence ID" value="KAG2981762.1"/>
    <property type="molecule type" value="Genomic_DNA"/>
</dbReference>
<dbReference type="EMBL" id="RCMG01000282">
    <property type="protein sequence ID" value="KAG2857627.1"/>
    <property type="molecule type" value="Genomic_DNA"/>
</dbReference>
<protein>
    <recommendedName>
        <fullName evidence="6">HAD-like domain</fullName>
    </recommendedName>
</protein>
<dbReference type="Proteomes" id="UP000774804">
    <property type="component" value="Unassembled WGS sequence"/>
</dbReference>
<dbReference type="Proteomes" id="UP000735874">
    <property type="component" value="Unassembled WGS sequence"/>
</dbReference>
<dbReference type="EMBL" id="RCMI01000285">
    <property type="protein sequence ID" value="KAG2919877.1"/>
    <property type="molecule type" value="Genomic_DNA"/>
</dbReference>
<evidence type="ECO:0000313" key="2">
    <source>
        <dbReference type="EMBL" id="KAG2919877.1"/>
    </source>
</evidence>
<sequence length="344" mass="38593">MSHRVSACDLHDASSSQRNAMVSYRSVSSGFEASETTERPALAETHFRYSLLDQTHPRDIPSGCIHITTRPTLQCSPHCLNTHQQHIMAPNTNTRGDVCVEEARSSLSLDNYDVGAMLSPRPTNSKHNPEDVVIFFDWDDTLMASSAIAKLGLCPKYINEEPEIPDDVQAELKELEESVVQLLETALSYGRVVIVTAAETGWVELSASLFMPRLVPFFNTRIKVISARSTYEYLYPDCPRRWKMEAFNNEVFPVWESYGEEDSAGIPRHVISLGDGPTEREALINVKMQAMDACHGKSMKFIAYPKISELQLEVELILANMEHLCTHEGDLDLQITWEMLNGGA</sequence>
<proteinExistence type="predicted"/>
<dbReference type="AlphaFoldDB" id="A0A8T0Z678"/>
<evidence type="ECO:0000313" key="4">
    <source>
        <dbReference type="EMBL" id="KAG3221138.1"/>
    </source>
</evidence>